<dbReference type="Proteomes" id="UP000673691">
    <property type="component" value="Unassembled WGS sequence"/>
</dbReference>
<evidence type="ECO:0000313" key="9">
    <source>
        <dbReference type="Proteomes" id="UP000673691"/>
    </source>
</evidence>
<dbReference type="Gene3D" id="3.90.1150.210">
    <property type="entry name" value="F-actin capping protein, beta subunit"/>
    <property type="match status" value="1"/>
</dbReference>
<dbReference type="SUPFAM" id="SSF90096">
    <property type="entry name" value="Subunits of heterodimeric actin filament capping protein Capz"/>
    <property type="match status" value="1"/>
</dbReference>
<name>A0A8H7ZL77_9FUNG</name>
<dbReference type="OrthoDB" id="9979678at2759"/>
<evidence type="ECO:0000256" key="4">
    <source>
        <dbReference type="ARBA" id="ARBA00022490"/>
    </source>
</evidence>
<keyword evidence="3 7" id="KW-0117">Actin capping</keyword>
<evidence type="ECO:0000256" key="6">
    <source>
        <dbReference type="ARBA" id="ARBA00023212"/>
    </source>
</evidence>
<proteinExistence type="inferred from homology"/>
<keyword evidence="4 7" id="KW-0963">Cytoplasm</keyword>
<evidence type="ECO:0000313" key="8">
    <source>
        <dbReference type="EMBL" id="KAG5455385.1"/>
    </source>
</evidence>
<dbReference type="GO" id="GO:0000902">
    <property type="term" value="P:cell morphogenesis"/>
    <property type="evidence" value="ECO:0007669"/>
    <property type="project" value="TreeGrafter"/>
</dbReference>
<comment type="subcellular location">
    <subcellularLocation>
        <location evidence="1 7">Cytoplasm</location>
        <location evidence="1 7">Cytoskeleton</location>
    </subcellularLocation>
</comment>
<keyword evidence="9" id="KW-1185">Reference proteome</keyword>
<sequence length="98" mass="11099">MLYMITGGAEVGNITLSGSMTRQAESDYPLDGQSAHVGNLGRLVEDTELRMRNLLEQVYFGKTKDVMNDLRSVRSLAEVQRQTDIQKELMGKLHDRNR</sequence>
<protein>
    <recommendedName>
        <fullName evidence="7">F-actin-capping protein subunit beta</fullName>
    </recommendedName>
</protein>
<keyword evidence="5 7" id="KW-0009">Actin-binding</keyword>
<dbReference type="EMBL" id="JAEFCI010013463">
    <property type="protein sequence ID" value="KAG5455385.1"/>
    <property type="molecule type" value="Genomic_DNA"/>
</dbReference>
<evidence type="ECO:0000256" key="2">
    <source>
        <dbReference type="ARBA" id="ARBA00006039"/>
    </source>
</evidence>
<gene>
    <name evidence="8" type="ORF">BJ554DRAFT_5217</name>
</gene>
<evidence type="ECO:0000256" key="3">
    <source>
        <dbReference type="ARBA" id="ARBA00022467"/>
    </source>
</evidence>
<accession>A0A8H7ZL77</accession>
<comment type="subunit">
    <text evidence="7">Heterodimer of an alpha and a beta subunit.</text>
</comment>
<evidence type="ECO:0000256" key="1">
    <source>
        <dbReference type="ARBA" id="ARBA00004245"/>
    </source>
</evidence>
<dbReference type="AlphaFoldDB" id="A0A8H7ZL77"/>
<comment type="function">
    <text evidence="7">F-actin-capping proteins bind in a Ca(2+)-independent manner to the fast growing ends of actin filaments (barbed end) thereby blocking the exchange of subunits at these ends. Unlike other capping proteins (such as gelsolin and severin), these proteins do not sever actin filaments.</text>
</comment>
<dbReference type="GO" id="GO:0051016">
    <property type="term" value="P:barbed-end actin filament capping"/>
    <property type="evidence" value="ECO:0007669"/>
    <property type="project" value="UniProtKB-UniRule"/>
</dbReference>
<comment type="similarity">
    <text evidence="2 7">Belongs to the F-actin-capping protein beta subunit family.</text>
</comment>
<dbReference type="PANTHER" id="PTHR10619">
    <property type="entry name" value="F-ACTIN-CAPPING PROTEIN SUBUNIT BETA"/>
    <property type="match status" value="1"/>
</dbReference>
<keyword evidence="6 7" id="KW-0206">Cytoskeleton</keyword>
<dbReference type="GO" id="GO:0051015">
    <property type="term" value="F:actin filament binding"/>
    <property type="evidence" value="ECO:0007669"/>
    <property type="project" value="TreeGrafter"/>
</dbReference>
<organism evidence="8 9">
    <name type="scientific">Olpidium bornovanus</name>
    <dbReference type="NCBI Taxonomy" id="278681"/>
    <lineage>
        <taxon>Eukaryota</taxon>
        <taxon>Fungi</taxon>
        <taxon>Fungi incertae sedis</taxon>
        <taxon>Olpidiomycota</taxon>
        <taxon>Olpidiomycotina</taxon>
        <taxon>Olpidiomycetes</taxon>
        <taxon>Olpidiales</taxon>
        <taxon>Olpidiaceae</taxon>
        <taxon>Olpidium</taxon>
    </lineage>
</organism>
<dbReference type="InterPro" id="IPR001698">
    <property type="entry name" value="CAPZB"/>
</dbReference>
<comment type="caution">
    <text evidence="8">The sequence shown here is derived from an EMBL/GenBank/DDBJ whole genome shotgun (WGS) entry which is preliminary data.</text>
</comment>
<reference evidence="8 9" key="1">
    <citation type="journal article" name="Sci. Rep.">
        <title>Genome-scale phylogenetic analyses confirm Olpidium as the closest living zoosporic fungus to the non-flagellated, terrestrial fungi.</title>
        <authorList>
            <person name="Chang Y."/>
            <person name="Rochon D."/>
            <person name="Sekimoto S."/>
            <person name="Wang Y."/>
            <person name="Chovatia M."/>
            <person name="Sandor L."/>
            <person name="Salamov A."/>
            <person name="Grigoriev I.V."/>
            <person name="Stajich J.E."/>
            <person name="Spatafora J.W."/>
        </authorList>
    </citation>
    <scope>NUCLEOTIDE SEQUENCE [LARGE SCALE GENOMIC DNA]</scope>
    <source>
        <strain evidence="8">S191</strain>
    </source>
</reference>
<dbReference type="Pfam" id="PF01115">
    <property type="entry name" value="F_actin_cap_B"/>
    <property type="match status" value="1"/>
</dbReference>
<evidence type="ECO:0000256" key="5">
    <source>
        <dbReference type="ARBA" id="ARBA00023203"/>
    </source>
</evidence>
<dbReference type="GO" id="GO:0008290">
    <property type="term" value="C:F-actin capping protein complex"/>
    <property type="evidence" value="ECO:0007669"/>
    <property type="project" value="UniProtKB-UniRule"/>
</dbReference>
<dbReference type="PANTHER" id="PTHR10619:SF0">
    <property type="entry name" value="F-ACTIN-CAPPING PROTEIN SUBUNIT BETA ISOFORMS 1 AND 2"/>
    <property type="match status" value="1"/>
</dbReference>
<dbReference type="InterPro" id="IPR042276">
    <property type="entry name" value="CapZ_alpha/beta_2"/>
</dbReference>
<evidence type="ECO:0000256" key="7">
    <source>
        <dbReference type="RuleBase" id="RU365078"/>
    </source>
</evidence>
<dbReference type="InterPro" id="IPR037282">
    <property type="entry name" value="CapZ_alpha/beta"/>
</dbReference>